<gene>
    <name evidence="1" type="ORF">HPB50_021613</name>
</gene>
<proteinExistence type="predicted"/>
<organism evidence="1 2">
    <name type="scientific">Hyalomma asiaticum</name>
    <name type="common">Tick</name>
    <dbReference type="NCBI Taxonomy" id="266040"/>
    <lineage>
        <taxon>Eukaryota</taxon>
        <taxon>Metazoa</taxon>
        <taxon>Ecdysozoa</taxon>
        <taxon>Arthropoda</taxon>
        <taxon>Chelicerata</taxon>
        <taxon>Arachnida</taxon>
        <taxon>Acari</taxon>
        <taxon>Parasitiformes</taxon>
        <taxon>Ixodida</taxon>
        <taxon>Ixodoidea</taxon>
        <taxon>Ixodidae</taxon>
        <taxon>Hyalomminae</taxon>
        <taxon>Hyalomma</taxon>
    </lineage>
</organism>
<dbReference type="EMBL" id="CM023482">
    <property type="protein sequence ID" value="KAH6939791.1"/>
    <property type="molecule type" value="Genomic_DNA"/>
</dbReference>
<protein>
    <submittedName>
        <fullName evidence="1">Uncharacterized protein</fullName>
    </submittedName>
</protein>
<dbReference type="Proteomes" id="UP000821845">
    <property type="component" value="Chromosome 2"/>
</dbReference>
<accession>A0ACB7T0M1</accession>
<evidence type="ECO:0000313" key="2">
    <source>
        <dbReference type="Proteomes" id="UP000821845"/>
    </source>
</evidence>
<reference evidence="1" key="1">
    <citation type="submission" date="2020-05" db="EMBL/GenBank/DDBJ databases">
        <title>Large-scale comparative analyses of tick genomes elucidate their genetic diversity and vector capacities.</title>
        <authorList>
            <person name="Jia N."/>
            <person name="Wang J."/>
            <person name="Shi W."/>
            <person name="Du L."/>
            <person name="Sun Y."/>
            <person name="Zhan W."/>
            <person name="Jiang J."/>
            <person name="Wang Q."/>
            <person name="Zhang B."/>
            <person name="Ji P."/>
            <person name="Sakyi L.B."/>
            <person name="Cui X."/>
            <person name="Yuan T."/>
            <person name="Jiang B."/>
            <person name="Yang W."/>
            <person name="Lam T.T.-Y."/>
            <person name="Chang Q."/>
            <person name="Ding S."/>
            <person name="Wang X."/>
            <person name="Zhu J."/>
            <person name="Ruan X."/>
            <person name="Zhao L."/>
            <person name="Wei J."/>
            <person name="Que T."/>
            <person name="Du C."/>
            <person name="Cheng J."/>
            <person name="Dai P."/>
            <person name="Han X."/>
            <person name="Huang E."/>
            <person name="Gao Y."/>
            <person name="Liu J."/>
            <person name="Shao H."/>
            <person name="Ye R."/>
            <person name="Li L."/>
            <person name="Wei W."/>
            <person name="Wang X."/>
            <person name="Wang C."/>
            <person name="Yang T."/>
            <person name="Huo Q."/>
            <person name="Li W."/>
            <person name="Guo W."/>
            <person name="Chen H."/>
            <person name="Zhou L."/>
            <person name="Ni X."/>
            <person name="Tian J."/>
            <person name="Zhou Y."/>
            <person name="Sheng Y."/>
            <person name="Liu T."/>
            <person name="Pan Y."/>
            <person name="Xia L."/>
            <person name="Li J."/>
            <person name="Zhao F."/>
            <person name="Cao W."/>
        </authorList>
    </citation>
    <scope>NUCLEOTIDE SEQUENCE</scope>
    <source>
        <strain evidence="1">Hyas-2018</strain>
    </source>
</reference>
<comment type="caution">
    <text evidence="1">The sequence shown here is derived from an EMBL/GenBank/DDBJ whole genome shotgun (WGS) entry which is preliminary data.</text>
</comment>
<sequence length="474" mass="49383">MIHGFRRRTDVVVVCLQERPGGTPLAMLAAQCNKLASKSPPPLADAAVGKGFHPWKKAAPQGNSSSTPPPQLQTSSSSALGQQHPRLAHSGSSPYQHNHQRTPGSAVSSGSVTTATTTPCSYPSESLFYPGVSAAATTGVPSAGAASDSLLAKVEPLGRMYSHAYCDNWPYAAAAHIKPEAANAFNSSPWWEVGAGGSWLDATGHSQLPNAYAAAAAASSDYGLGSGLAGSPLLGSSPLLQDTYKSMLPGQGAPGVASPFSLAQPALPQVAASSPRSQRRYTGRATCDCPNCQEAERLGPAGAHLRKKNIHSCHIPGCGKVYGKTSHLKAHLRWHTGERPFVCNWLFCGKRFTRSDELQRHLRTHTGEKRFACPVCNKRFMRSDHLSKHVKTHNGGGSSGDKKGSSSGSCSDSDNSQSEAPHPMGGGLPPSQLGSAAGSLSQGLALGPPPPPHVPLGVLGAHVAPHPADAHRHK</sequence>
<name>A0ACB7T0M1_HYAAI</name>
<evidence type="ECO:0000313" key="1">
    <source>
        <dbReference type="EMBL" id="KAH6939791.1"/>
    </source>
</evidence>
<keyword evidence="2" id="KW-1185">Reference proteome</keyword>